<dbReference type="Pfam" id="PF01416">
    <property type="entry name" value="PseudoU_synth_1"/>
    <property type="match status" value="1"/>
</dbReference>
<feature type="region of interest" description="Disordered" evidence="5">
    <location>
        <begin position="63"/>
        <end position="98"/>
    </location>
</feature>
<dbReference type="VEuPathDB" id="AmoebaDB:NfTy_022880"/>
<feature type="compositionally biased region" description="Low complexity" evidence="5">
    <location>
        <begin position="1"/>
        <end position="18"/>
    </location>
</feature>
<evidence type="ECO:0000256" key="1">
    <source>
        <dbReference type="ARBA" id="ARBA00009375"/>
    </source>
</evidence>
<sequence>MSSHQTETTSSSITQESAISEKHAEESSLLEKSPTEMTREELVKIATLYQQEKRLAINSQNIASSSDDVGNNIQSTSAEKDKKNGKEKTKKKNQKNEMDWSKQHMEYIALKIAYLGFNYQGLARQAHTTNTIEYHLFEALKKVKLIESEEKSEYTRCGRTDKGVSALGQVISFYGRASKDPNKSFDYVKMLNNLLPEDIRVLAWCPVTKDFDARFGCIQRTYKYFFIKQNLNIDKMREAAEKFIGDHDFRNFCKINAEDVSNFRRKILNVEIVKSDLFHQQHGSDTYYDMYEIVVCGYSFLWHQIRCMAAVLFLVGEGKEEPSIVSDLLDIETYKARPQYPIASEYPLVLYDCVFEDLKWVHSNFETPAEVASHFFEMWKHCSIKTSMYNIFYQAANNALLDRSKLESDYDNQESKYITLRNAVAIRPPKERGPKYVRLLERPTAFSYEECLESLQKKKKKQ</sequence>
<protein>
    <recommendedName>
        <fullName evidence="6">Pseudouridine synthase I TruA alpha/beta domain-containing protein</fullName>
    </recommendedName>
</protein>
<comment type="similarity">
    <text evidence="1">Belongs to the tRNA pseudouridine synthase TruA family.</text>
</comment>
<evidence type="ECO:0000256" key="2">
    <source>
        <dbReference type="ARBA" id="ARBA00022694"/>
    </source>
</evidence>
<evidence type="ECO:0000259" key="6">
    <source>
        <dbReference type="Pfam" id="PF01416"/>
    </source>
</evidence>
<dbReference type="InterPro" id="IPR001406">
    <property type="entry name" value="PsdUridine_synth_TruA"/>
</dbReference>
<evidence type="ECO:0000256" key="4">
    <source>
        <dbReference type="SAM" id="Coils"/>
    </source>
</evidence>
<dbReference type="PANTHER" id="PTHR11142:SF5">
    <property type="entry name" value="TRNA PSEUDOURIDINE(38_39) SYNTHASE"/>
    <property type="match status" value="1"/>
</dbReference>
<organism evidence="7 8">
    <name type="scientific">Naegleria fowleri</name>
    <name type="common">Brain eating amoeba</name>
    <dbReference type="NCBI Taxonomy" id="5763"/>
    <lineage>
        <taxon>Eukaryota</taxon>
        <taxon>Discoba</taxon>
        <taxon>Heterolobosea</taxon>
        <taxon>Tetramitia</taxon>
        <taxon>Eutetramitia</taxon>
        <taxon>Vahlkampfiidae</taxon>
        <taxon>Naegleria</taxon>
    </lineage>
</organism>
<dbReference type="VEuPathDB" id="AmoebaDB:NF0068130"/>
<evidence type="ECO:0000256" key="5">
    <source>
        <dbReference type="SAM" id="MobiDB-lite"/>
    </source>
</evidence>
<dbReference type="OrthoDB" id="25767at2759"/>
<dbReference type="Gene3D" id="3.30.70.580">
    <property type="entry name" value="Pseudouridine synthase I, catalytic domain, N-terminal subdomain"/>
    <property type="match status" value="1"/>
</dbReference>
<evidence type="ECO:0000256" key="3">
    <source>
        <dbReference type="ARBA" id="ARBA00023235"/>
    </source>
</evidence>
<dbReference type="Gene3D" id="3.30.70.660">
    <property type="entry name" value="Pseudouridine synthase I, catalytic domain, C-terminal subdomain"/>
    <property type="match status" value="1"/>
</dbReference>
<keyword evidence="8" id="KW-1185">Reference proteome</keyword>
<dbReference type="InterPro" id="IPR020094">
    <property type="entry name" value="TruA/RsuA/RluB/E/F_N"/>
</dbReference>
<dbReference type="SUPFAM" id="SSF55120">
    <property type="entry name" value="Pseudouridine synthase"/>
    <property type="match status" value="1"/>
</dbReference>
<dbReference type="OMA" id="MSNYTMR"/>
<dbReference type="NCBIfam" id="TIGR00071">
    <property type="entry name" value="hisT_truA"/>
    <property type="match status" value="1"/>
</dbReference>
<dbReference type="GO" id="GO:0031119">
    <property type="term" value="P:tRNA pseudouridine synthesis"/>
    <property type="evidence" value="ECO:0007669"/>
    <property type="project" value="TreeGrafter"/>
</dbReference>
<dbReference type="InterPro" id="IPR020097">
    <property type="entry name" value="PsdUridine_synth_TruA_a/b_dom"/>
</dbReference>
<gene>
    <name evidence="7" type="ORF">FDP41_011943</name>
</gene>
<dbReference type="GO" id="GO:1990481">
    <property type="term" value="P:mRNA pseudouridine synthesis"/>
    <property type="evidence" value="ECO:0007669"/>
    <property type="project" value="TreeGrafter"/>
</dbReference>
<dbReference type="InterPro" id="IPR020095">
    <property type="entry name" value="PsdUridine_synth_TruA_C"/>
</dbReference>
<name>A0A6A5C5K2_NAEFO</name>
<accession>A0A6A5C5K2</accession>
<dbReference type="HAMAP" id="MF_00171">
    <property type="entry name" value="TruA"/>
    <property type="match status" value="1"/>
</dbReference>
<proteinExistence type="inferred from homology"/>
<dbReference type="GO" id="GO:0003723">
    <property type="term" value="F:RNA binding"/>
    <property type="evidence" value="ECO:0007669"/>
    <property type="project" value="InterPro"/>
</dbReference>
<dbReference type="RefSeq" id="XP_044566795.1">
    <property type="nucleotide sequence ID" value="XM_044702408.1"/>
</dbReference>
<dbReference type="PANTHER" id="PTHR11142">
    <property type="entry name" value="PSEUDOURIDYLATE SYNTHASE"/>
    <property type="match status" value="1"/>
</dbReference>
<dbReference type="VEuPathDB" id="AmoebaDB:FDP41_011943"/>
<dbReference type="InterPro" id="IPR020103">
    <property type="entry name" value="PsdUridine_synth_cat_dom_sf"/>
</dbReference>
<keyword evidence="3" id="KW-0413">Isomerase</keyword>
<feature type="compositionally biased region" description="Basic and acidic residues" evidence="5">
    <location>
        <begin position="78"/>
        <end position="87"/>
    </location>
</feature>
<feature type="domain" description="Pseudouridine synthase I TruA alpha/beta" evidence="6">
    <location>
        <begin position="239"/>
        <end position="356"/>
    </location>
</feature>
<feature type="compositionally biased region" description="Polar residues" evidence="5">
    <location>
        <begin position="63"/>
        <end position="77"/>
    </location>
</feature>
<keyword evidence="4" id="KW-0175">Coiled coil</keyword>
<evidence type="ECO:0000313" key="7">
    <source>
        <dbReference type="EMBL" id="KAF0982082.1"/>
    </source>
</evidence>
<dbReference type="AlphaFoldDB" id="A0A6A5C5K2"/>
<comment type="caution">
    <text evidence="7">The sequence shown here is derived from an EMBL/GenBank/DDBJ whole genome shotgun (WGS) entry which is preliminary data.</text>
</comment>
<dbReference type="GO" id="GO:0005737">
    <property type="term" value="C:cytoplasm"/>
    <property type="evidence" value="ECO:0007669"/>
    <property type="project" value="TreeGrafter"/>
</dbReference>
<dbReference type="Proteomes" id="UP000444721">
    <property type="component" value="Unassembled WGS sequence"/>
</dbReference>
<reference evidence="7 8" key="1">
    <citation type="journal article" date="2019" name="Sci. Rep.">
        <title>Nanopore sequencing improves the draft genome of the human pathogenic amoeba Naegleria fowleri.</title>
        <authorList>
            <person name="Liechti N."/>
            <person name="Schurch N."/>
            <person name="Bruggmann R."/>
            <person name="Wittwer M."/>
        </authorList>
    </citation>
    <scope>NUCLEOTIDE SEQUENCE [LARGE SCALE GENOMIC DNA]</scope>
    <source>
        <strain evidence="7 8">ATCC 30894</strain>
    </source>
</reference>
<evidence type="ECO:0000313" key="8">
    <source>
        <dbReference type="Proteomes" id="UP000444721"/>
    </source>
</evidence>
<dbReference type="InterPro" id="IPR041707">
    <property type="entry name" value="Pus3-like"/>
</dbReference>
<feature type="coiled-coil region" evidence="4">
    <location>
        <begin position="396"/>
        <end position="423"/>
    </location>
</feature>
<dbReference type="EMBL" id="VFQX01000012">
    <property type="protein sequence ID" value="KAF0982082.1"/>
    <property type="molecule type" value="Genomic_DNA"/>
</dbReference>
<keyword evidence="2" id="KW-0819">tRNA processing</keyword>
<dbReference type="CDD" id="cd02569">
    <property type="entry name" value="PseudoU_synth_ScPus3"/>
    <property type="match status" value="1"/>
</dbReference>
<dbReference type="GO" id="GO:0005634">
    <property type="term" value="C:nucleus"/>
    <property type="evidence" value="ECO:0007669"/>
    <property type="project" value="TreeGrafter"/>
</dbReference>
<dbReference type="GeneID" id="68119158"/>
<feature type="region of interest" description="Disordered" evidence="5">
    <location>
        <begin position="1"/>
        <end position="37"/>
    </location>
</feature>
<dbReference type="GO" id="GO:0009982">
    <property type="term" value="F:pseudouridine synthase activity"/>
    <property type="evidence" value="ECO:0007669"/>
    <property type="project" value="InterPro"/>
</dbReference>